<evidence type="ECO:0000256" key="1">
    <source>
        <dbReference type="ARBA" id="ARBA00004651"/>
    </source>
</evidence>
<dbReference type="Gene3D" id="3.40.50.300">
    <property type="entry name" value="P-loop containing nucleotide triphosphate hydrolases"/>
    <property type="match status" value="1"/>
</dbReference>
<dbReference type="Pfam" id="PF00664">
    <property type="entry name" value="ABC_membrane"/>
    <property type="match status" value="1"/>
</dbReference>
<evidence type="ECO:0000259" key="9">
    <source>
        <dbReference type="PROSITE" id="PS50893"/>
    </source>
</evidence>
<dbReference type="Gene3D" id="1.20.1560.10">
    <property type="entry name" value="ABC transporter type 1, transmembrane domain"/>
    <property type="match status" value="1"/>
</dbReference>
<sequence length="589" mass="59949">MHRPHRGDRQPFRHAARPLPEGAGAAGGARGPAAPGGGDVSAARDLARVLGLWNPRALWLTFGAATACASALAGVALLALAGGGVGQGLATGSLAAGAGLLVFLRPLIFLRPFLRWAERMATHAATFRALADTRTWFFRRLAQRLTAGPGMTRSGDLLGRLVTDVEALDGLYLRALVPMAAAAAVVLALAVILGAVAPVLAAIVALPLALALLLPVLIAPFAGRAATSTAEATGALRAEAVEPLTALEDVLAANGEGRAIARVEAAARAMDLERRRLTRAGSLGGAAGAVLTQGALLGALAWGVTGGGEPAAVIVALFLVLAAADALGALPRAGAALALAAAGARRLLEAADHPVPVPDPPVSATPQGHALSVRGVRFAWAEDRPPVFEDLSLDLPEGARVALLGPSGIGKSTLAALLLKLAAPQDGRITLGGADYETLSADAVRARIACLTQDATLFDDSIAANLRLAAPEAPDAALWEALERARIADLVRALPEGLETRCGEAGARFSGGQARRIALARALLSPASIIILDEPTAGLDAATERAFLETLDAALAGRSAILITHRLTGVERPTRILRLAGGRALPAMS</sequence>
<gene>
    <name evidence="11" type="primary">cydC</name>
    <name evidence="11" type="ORF">EAH89_14845</name>
</gene>
<dbReference type="InterPro" id="IPR039421">
    <property type="entry name" value="Type_1_exporter"/>
</dbReference>
<proteinExistence type="predicted"/>
<evidence type="ECO:0000256" key="6">
    <source>
        <dbReference type="ARBA" id="ARBA00023136"/>
    </source>
</evidence>
<feature type="compositionally biased region" description="Gly residues" evidence="7">
    <location>
        <begin position="24"/>
        <end position="37"/>
    </location>
</feature>
<dbReference type="InterPro" id="IPR003439">
    <property type="entry name" value="ABC_transporter-like_ATP-bd"/>
</dbReference>
<comment type="caution">
    <text evidence="11">The sequence shown here is derived from an EMBL/GenBank/DDBJ whole genome shotgun (WGS) entry which is preliminary data.</text>
</comment>
<name>A0A502G2T6_9PROT</name>
<dbReference type="PROSITE" id="PS00211">
    <property type="entry name" value="ABC_TRANSPORTER_1"/>
    <property type="match status" value="1"/>
</dbReference>
<feature type="domain" description="ABC transmembrane type-1" evidence="10">
    <location>
        <begin position="62"/>
        <end position="339"/>
    </location>
</feature>
<evidence type="ECO:0000256" key="8">
    <source>
        <dbReference type="SAM" id="Phobius"/>
    </source>
</evidence>
<evidence type="ECO:0000256" key="7">
    <source>
        <dbReference type="SAM" id="MobiDB-lite"/>
    </source>
</evidence>
<feature type="transmembrane region" description="Helical" evidence="8">
    <location>
        <begin position="311"/>
        <end position="330"/>
    </location>
</feature>
<dbReference type="GO" id="GO:0045454">
    <property type="term" value="P:cell redox homeostasis"/>
    <property type="evidence" value="ECO:0007669"/>
    <property type="project" value="InterPro"/>
</dbReference>
<dbReference type="Pfam" id="PF00005">
    <property type="entry name" value="ABC_tran"/>
    <property type="match status" value="1"/>
</dbReference>
<comment type="subcellular location">
    <subcellularLocation>
        <location evidence="1">Cell membrane</location>
        <topology evidence="1">Multi-pass membrane protein</topology>
    </subcellularLocation>
</comment>
<evidence type="ECO:0000313" key="12">
    <source>
        <dbReference type="Proteomes" id="UP000317078"/>
    </source>
</evidence>
<dbReference type="PANTHER" id="PTHR24221:SF654">
    <property type="entry name" value="ATP-BINDING CASSETTE SUB-FAMILY B MEMBER 6"/>
    <property type="match status" value="1"/>
</dbReference>
<keyword evidence="12" id="KW-1185">Reference proteome</keyword>
<reference evidence="11 12" key="1">
    <citation type="journal article" date="2019" name="Environ. Microbiol.">
        <title>Species interactions and distinct microbial communities in high Arctic permafrost affected cryosols are associated with the CH4 and CO2 gas fluxes.</title>
        <authorList>
            <person name="Altshuler I."/>
            <person name="Hamel J."/>
            <person name="Turney S."/>
            <person name="Magnuson E."/>
            <person name="Levesque R."/>
            <person name="Greer C."/>
            <person name="Whyte L.G."/>
        </authorList>
    </citation>
    <scope>NUCLEOTIDE SEQUENCE [LARGE SCALE GENOMIC DNA]</scope>
    <source>
        <strain evidence="11 12">S9.3B</strain>
    </source>
</reference>
<keyword evidence="4" id="KW-0067">ATP-binding</keyword>
<feature type="domain" description="ABC transporter" evidence="9">
    <location>
        <begin position="371"/>
        <end position="588"/>
    </location>
</feature>
<feature type="transmembrane region" description="Helical" evidence="8">
    <location>
        <begin position="199"/>
        <end position="219"/>
    </location>
</feature>
<dbReference type="GO" id="GO:0005886">
    <property type="term" value="C:plasma membrane"/>
    <property type="evidence" value="ECO:0007669"/>
    <property type="project" value="UniProtKB-SubCell"/>
</dbReference>
<accession>A0A502G2T6</accession>
<evidence type="ECO:0000313" key="11">
    <source>
        <dbReference type="EMBL" id="TPG55546.1"/>
    </source>
</evidence>
<feature type="transmembrane region" description="Helical" evidence="8">
    <location>
        <begin position="88"/>
        <end position="110"/>
    </location>
</feature>
<dbReference type="InterPro" id="IPR003593">
    <property type="entry name" value="AAA+_ATPase"/>
</dbReference>
<keyword evidence="2 8" id="KW-0812">Transmembrane</keyword>
<feature type="transmembrane region" description="Helical" evidence="8">
    <location>
        <begin position="57"/>
        <end position="82"/>
    </location>
</feature>
<feature type="transmembrane region" description="Helical" evidence="8">
    <location>
        <begin position="283"/>
        <end position="305"/>
    </location>
</feature>
<dbReference type="GO" id="GO:0016887">
    <property type="term" value="F:ATP hydrolysis activity"/>
    <property type="evidence" value="ECO:0007669"/>
    <property type="project" value="InterPro"/>
</dbReference>
<evidence type="ECO:0000256" key="2">
    <source>
        <dbReference type="ARBA" id="ARBA00022692"/>
    </source>
</evidence>
<dbReference type="InterPro" id="IPR027417">
    <property type="entry name" value="P-loop_NTPase"/>
</dbReference>
<evidence type="ECO:0000256" key="4">
    <source>
        <dbReference type="ARBA" id="ARBA00022840"/>
    </source>
</evidence>
<dbReference type="NCBIfam" id="TIGR02868">
    <property type="entry name" value="CydC"/>
    <property type="match status" value="1"/>
</dbReference>
<dbReference type="Proteomes" id="UP000317078">
    <property type="component" value="Unassembled WGS sequence"/>
</dbReference>
<dbReference type="InterPro" id="IPR036640">
    <property type="entry name" value="ABC1_TM_sf"/>
</dbReference>
<keyword evidence="5 8" id="KW-1133">Transmembrane helix</keyword>
<dbReference type="SUPFAM" id="SSF90123">
    <property type="entry name" value="ABC transporter transmembrane region"/>
    <property type="match status" value="1"/>
</dbReference>
<dbReference type="GO" id="GO:0034040">
    <property type="term" value="F:ATPase-coupled lipid transmembrane transporter activity"/>
    <property type="evidence" value="ECO:0007669"/>
    <property type="project" value="TreeGrafter"/>
</dbReference>
<dbReference type="PROSITE" id="PS50929">
    <property type="entry name" value="ABC_TM1F"/>
    <property type="match status" value="1"/>
</dbReference>
<dbReference type="PROSITE" id="PS50893">
    <property type="entry name" value="ABC_TRANSPORTER_2"/>
    <property type="match status" value="1"/>
</dbReference>
<dbReference type="EMBL" id="RCZP01000013">
    <property type="protein sequence ID" value="TPG55546.1"/>
    <property type="molecule type" value="Genomic_DNA"/>
</dbReference>
<dbReference type="AlphaFoldDB" id="A0A502G2T6"/>
<dbReference type="InterPro" id="IPR011527">
    <property type="entry name" value="ABC1_TM_dom"/>
</dbReference>
<dbReference type="SUPFAM" id="SSF52540">
    <property type="entry name" value="P-loop containing nucleoside triphosphate hydrolases"/>
    <property type="match status" value="1"/>
</dbReference>
<feature type="region of interest" description="Disordered" evidence="7">
    <location>
        <begin position="1"/>
        <end position="37"/>
    </location>
</feature>
<dbReference type="InterPro" id="IPR014223">
    <property type="entry name" value="ABC_CydC/D"/>
</dbReference>
<keyword evidence="6 8" id="KW-0472">Membrane</keyword>
<dbReference type="GO" id="GO:0140359">
    <property type="term" value="F:ABC-type transporter activity"/>
    <property type="evidence" value="ECO:0007669"/>
    <property type="project" value="InterPro"/>
</dbReference>
<dbReference type="OrthoDB" id="5288404at2"/>
<dbReference type="PANTHER" id="PTHR24221">
    <property type="entry name" value="ATP-BINDING CASSETTE SUB-FAMILY B"/>
    <property type="match status" value="1"/>
</dbReference>
<evidence type="ECO:0000256" key="5">
    <source>
        <dbReference type="ARBA" id="ARBA00022989"/>
    </source>
</evidence>
<organism evidence="11 12">
    <name type="scientific">Muricoccus nepalensis</name>
    <dbReference type="NCBI Taxonomy" id="1854500"/>
    <lineage>
        <taxon>Bacteria</taxon>
        <taxon>Pseudomonadati</taxon>
        <taxon>Pseudomonadota</taxon>
        <taxon>Alphaproteobacteria</taxon>
        <taxon>Acetobacterales</taxon>
        <taxon>Roseomonadaceae</taxon>
        <taxon>Muricoccus</taxon>
    </lineage>
</organism>
<dbReference type="GO" id="GO:0005524">
    <property type="term" value="F:ATP binding"/>
    <property type="evidence" value="ECO:0007669"/>
    <property type="project" value="UniProtKB-KW"/>
</dbReference>
<evidence type="ECO:0000259" key="10">
    <source>
        <dbReference type="PROSITE" id="PS50929"/>
    </source>
</evidence>
<dbReference type="InterPro" id="IPR017871">
    <property type="entry name" value="ABC_transporter-like_CS"/>
</dbReference>
<dbReference type="GO" id="GO:0034775">
    <property type="term" value="P:glutathione transmembrane transport"/>
    <property type="evidence" value="ECO:0007669"/>
    <property type="project" value="InterPro"/>
</dbReference>
<protein>
    <submittedName>
        <fullName evidence="11">Thiol reductant ABC exporter subunit CydC</fullName>
    </submittedName>
</protein>
<dbReference type="SMART" id="SM00382">
    <property type="entry name" value="AAA"/>
    <property type="match status" value="1"/>
</dbReference>
<evidence type="ECO:0000256" key="3">
    <source>
        <dbReference type="ARBA" id="ARBA00022741"/>
    </source>
</evidence>
<keyword evidence="3" id="KW-0547">Nucleotide-binding</keyword>
<feature type="compositionally biased region" description="Basic residues" evidence="7">
    <location>
        <begin position="1"/>
        <end position="16"/>
    </location>
</feature>
<feature type="transmembrane region" description="Helical" evidence="8">
    <location>
        <begin position="171"/>
        <end position="193"/>
    </location>
</feature>